<dbReference type="Proteomes" id="UP001596002">
    <property type="component" value="Unassembled WGS sequence"/>
</dbReference>
<reference evidence="3" key="1">
    <citation type="journal article" date="2019" name="Int. J. Syst. Evol. Microbiol.">
        <title>The Global Catalogue of Microorganisms (GCM) 10K type strain sequencing project: providing services to taxonomists for standard genome sequencing and annotation.</title>
        <authorList>
            <consortium name="The Broad Institute Genomics Platform"/>
            <consortium name="The Broad Institute Genome Sequencing Center for Infectious Disease"/>
            <person name="Wu L."/>
            <person name="Ma J."/>
        </authorList>
    </citation>
    <scope>NUCLEOTIDE SEQUENCE [LARGE SCALE GENOMIC DNA]</scope>
    <source>
        <strain evidence="3">WYCCWR 12678</strain>
    </source>
</reference>
<evidence type="ECO:0000313" key="2">
    <source>
        <dbReference type="EMBL" id="MFC4769502.1"/>
    </source>
</evidence>
<keyword evidence="1" id="KW-0732">Signal</keyword>
<dbReference type="InterPro" id="IPR036209">
    <property type="entry name" value="YwmB-like_sf"/>
</dbReference>
<dbReference type="RefSeq" id="WP_380028087.1">
    <property type="nucleotide sequence ID" value="NZ_JBHSHC010000132.1"/>
</dbReference>
<feature type="signal peptide" evidence="1">
    <location>
        <begin position="1"/>
        <end position="20"/>
    </location>
</feature>
<proteinExistence type="predicted"/>
<keyword evidence="3" id="KW-1185">Reference proteome</keyword>
<sequence>MKKLALVVLLICAVIGVAYASPVRSTGVKDIQMGEMLTRAFDASQAQAEGYYVHNWSIVNQTFMTMDELAQMAQKMNSVLQIPNAQENKINGERQYVYQLYGRWDPSTEVSLALTTMNLQGQQPQTVLVIKIERDSNRVQDITQSVEKVKSTAAQIGVSPQISTCIKGFYNDRIDSMGRNQIIGRVFKAVNANEVEGIRSDSLVSVSGYSPLSKEYIKTNGKRMNLQVAVHYDAFQKKTRILVGSPIVTIEY</sequence>
<dbReference type="Gene3D" id="3.30.360.40">
    <property type="entry name" value="YwmB-like"/>
    <property type="match status" value="1"/>
</dbReference>
<dbReference type="EMBL" id="JBHSHC010000132">
    <property type="protein sequence ID" value="MFC4769502.1"/>
    <property type="molecule type" value="Genomic_DNA"/>
</dbReference>
<dbReference type="InterPro" id="IPR014794">
    <property type="entry name" value="DUF1779"/>
</dbReference>
<accession>A0ABV9Q8B8</accession>
<dbReference type="Pfam" id="PF08680">
    <property type="entry name" value="DUF1779"/>
    <property type="match status" value="1"/>
</dbReference>
<comment type="caution">
    <text evidence="2">The sequence shown here is derived from an EMBL/GenBank/DDBJ whole genome shotgun (WGS) entry which is preliminary data.</text>
</comment>
<evidence type="ECO:0000313" key="3">
    <source>
        <dbReference type="Proteomes" id="UP001596002"/>
    </source>
</evidence>
<evidence type="ECO:0000256" key="1">
    <source>
        <dbReference type="SAM" id="SignalP"/>
    </source>
</evidence>
<dbReference type="SUPFAM" id="SSF143842">
    <property type="entry name" value="YwmB-like"/>
    <property type="match status" value="1"/>
</dbReference>
<organism evidence="2 3">
    <name type="scientific">Effusibacillus consociatus</name>
    <dbReference type="NCBI Taxonomy" id="1117041"/>
    <lineage>
        <taxon>Bacteria</taxon>
        <taxon>Bacillati</taxon>
        <taxon>Bacillota</taxon>
        <taxon>Bacilli</taxon>
        <taxon>Bacillales</taxon>
        <taxon>Alicyclobacillaceae</taxon>
        <taxon>Effusibacillus</taxon>
    </lineage>
</organism>
<name>A0ABV9Q8B8_9BACL</name>
<feature type="chain" id="PRO_5046556724" evidence="1">
    <location>
        <begin position="21"/>
        <end position="252"/>
    </location>
</feature>
<protein>
    <submittedName>
        <fullName evidence="2">YwmB family TATA-box binding protein</fullName>
    </submittedName>
</protein>
<gene>
    <name evidence="2" type="ORF">ACFO8Q_19405</name>
</gene>